<keyword evidence="5" id="KW-0812">Transmembrane</keyword>
<evidence type="ECO:0000256" key="4">
    <source>
        <dbReference type="ARBA" id="ARBA00022452"/>
    </source>
</evidence>
<reference evidence="9 10" key="1">
    <citation type="submission" date="2019-11" db="EMBL/GenBank/DDBJ databases">
        <title>Comparative genomics of hydrocarbon-degrading Desulfosarcina strains.</title>
        <authorList>
            <person name="Watanabe M."/>
            <person name="Kojima H."/>
            <person name="Fukui M."/>
        </authorList>
    </citation>
    <scope>NUCLEOTIDE SEQUENCE [LARGE SCALE GENOMIC DNA]</scope>
    <source>
        <strain evidence="9 10">28bB2T</strain>
    </source>
</reference>
<organism evidence="9 10">
    <name type="scientific">Desulfosarcina ovata subsp. sediminis</name>
    <dbReference type="NCBI Taxonomy" id="885957"/>
    <lineage>
        <taxon>Bacteria</taxon>
        <taxon>Pseudomonadati</taxon>
        <taxon>Thermodesulfobacteriota</taxon>
        <taxon>Desulfobacteria</taxon>
        <taxon>Desulfobacterales</taxon>
        <taxon>Desulfosarcinaceae</taxon>
        <taxon>Desulfosarcina</taxon>
    </lineage>
</organism>
<dbReference type="EMBL" id="AP021876">
    <property type="protein sequence ID" value="BBO85443.1"/>
    <property type="molecule type" value="Genomic_DNA"/>
</dbReference>
<gene>
    <name evidence="9" type="ORF">DSCO28_60090</name>
</gene>
<evidence type="ECO:0000313" key="9">
    <source>
        <dbReference type="EMBL" id="BBO85443.1"/>
    </source>
</evidence>
<dbReference type="GO" id="GO:0015562">
    <property type="term" value="F:efflux transmembrane transporter activity"/>
    <property type="evidence" value="ECO:0007669"/>
    <property type="project" value="InterPro"/>
</dbReference>
<dbReference type="InterPro" id="IPR051906">
    <property type="entry name" value="TolC-like"/>
</dbReference>
<evidence type="ECO:0000256" key="3">
    <source>
        <dbReference type="ARBA" id="ARBA00022448"/>
    </source>
</evidence>
<dbReference type="Proteomes" id="UP000425960">
    <property type="component" value="Chromosome"/>
</dbReference>
<protein>
    <recommendedName>
        <fullName evidence="11">TolC family protein</fullName>
    </recommendedName>
</protein>
<dbReference type="PANTHER" id="PTHR30026">
    <property type="entry name" value="OUTER MEMBRANE PROTEIN TOLC"/>
    <property type="match status" value="1"/>
</dbReference>
<dbReference type="InterPro" id="IPR003423">
    <property type="entry name" value="OMP_efflux"/>
</dbReference>
<keyword evidence="7" id="KW-0998">Cell outer membrane</keyword>
<evidence type="ECO:0008006" key="11">
    <source>
        <dbReference type="Google" id="ProtNLM"/>
    </source>
</evidence>
<keyword evidence="4" id="KW-1134">Transmembrane beta strand</keyword>
<dbReference type="KEGG" id="dov:DSCO28_60090"/>
<evidence type="ECO:0000256" key="1">
    <source>
        <dbReference type="ARBA" id="ARBA00004442"/>
    </source>
</evidence>
<dbReference type="SUPFAM" id="SSF56954">
    <property type="entry name" value="Outer membrane efflux proteins (OEP)"/>
    <property type="match status" value="1"/>
</dbReference>
<keyword evidence="6" id="KW-0472">Membrane</keyword>
<comment type="subcellular location">
    <subcellularLocation>
        <location evidence="1">Cell outer membrane</location>
    </subcellularLocation>
</comment>
<dbReference type="Gene3D" id="1.20.1600.10">
    <property type="entry name" value="Outer membrane efflux proteins (OEP)"/>
    <property type="match status" value="1"/>
</dbReference>
<evidence type="ECO:0000313" key="10">
    <source>
        <dbReference type="Proteomes" id="UP000425960"/>
    </source>
</evidence>
<evidence type="ECO:0000256" key="8">
    <source>
        <dbReference type="SAM" id="Coils"/>
    </source>
</evidence>
<dbReference type="GO" id="GO:0009279">
    <property type="term" value="C:cell outer membrane"/>
    <property type="evidence" value="ECO:0007669"/>
    <property type="project" value="UniProtKB-SubCell"/>
</dbReference>
<dbReference type="RefSeq" id="WP_155325054.1">
    <property type="nucleotide sequence ID" value="NZ_AP021876.1"/>
</dbReference>
<dbReference type="GO" id="GO:1990281">
    <property type="term" value="C:efflux pump complex"/>
    <property type="evidence" value="ECO:0007669"/>
    <property type="project" value="TreeGrafter"/>
</dbReference>
<keyword evidence="3" id="KW-0813">Transport</keyword>
<sequence length="427" mass="49397">MKFDIKFRPYISLVLFVLMGVLFLAGTRPAVALTLEDLMDSAMNNRALIKAYAAMLEKSEKEVTRTRGRFFPSIDFGYEYNHLDETGLSETDRDFGETSVSATWNLFAGFKDISDLNSAKKQRDINRYFLGGIQQDIRLDVALGFLGVFGAMADLEVAEDALSLYRTENRNVRLKYDVGLLKKNDWLKIKVEMDNALQEVHSSRARLAQEINNLSLKTVTRFNERDLVFDRFDRIPDLDDKTRCRMLLMENRSEIKALRARVEDYAARINSAKAGFYPKLNLISEYRCRDDSPNDSHFGDESRLQLQVSMNLFDGLQKNMALGKARLDVEKARFDLTELERQMNTRLDNLFLEFEVSLKNMEVARKSRIEAGENLRVTRLAFEKGMLTSADLLDSIYYLSRARFKLVDSRITLFRNHFHILRMIEAL</sequence>
<evidence type="ECO:0000256" key="2">
    <source>
        <dbReference type="ARBA" id="ARBA00007613"/>
    </source>
</evidence>
<dbReference type="Pfam" id="PF02321">
    <property type="entry name" value="OEP"/>
    <property type="match status" value="2"/>
</dbReference>
<comment type="similarity">
    <text evidence="2">Belongs to the outer membrane factor (OMF) (TC 1.B.17) family.</text>
</comment>
<accession>A0A5K7ZYU6</accession>
<evidence type="ECO:0000256" key="7">
    <source>
        <dbReference type="ARBA" id="ARBA00023237"/>
    </source>
</evidence>
<evidence type="ECO:0000256" key="6">
    <source>
        <dbReference type="ARBA" id="ARBA00023136"/>
    </source>
</evidence>
<proteinExistence type="inferred from homology"/>
<dbReference type="AlphaFoldDB" id="A0A5K7ZYU6"/>
<feature type="coiled-coil region" evidence="8">
    <location>
        <begin position="248"/>
        <end position="275"/>
    </location>
</feature>
<evidence type="ECO:0000256" key="5">
    <source>
        <dbReference type="ARBA" id="ARBA00022692"/>
    </source>
</evidence>
<name>A0A5K7ZYU6_9BACT</name>
<dbReference type="PANTHER" id="PTHR30026:SF20">
    <property type="entry name" value="OUTER MEMBRANE PROTEIN TOLC"/>
    <property type="match status" value="1"/>
</dbReference>
<dbReference type="GO" id="GO:0015288">
    <property type="term" value="F:porin activity"/>
    <property type="evidence" value="ECO:0007669"/>
    <property type="project" value="TreeGrafter"/>
</dbReference>
<keyword evidence="8" id="KW-0175">Coiled coil</keyword>